<dbReference type="EMBL" id="CP136865">
    <property type="protein sequence ID" value="WOJ97879.1"/>
    <property type="molecule type" value="Genomic_DNA"/>
</dbReference>
<evidence type="ECO:0000313" key="2">
    <source>
        <dbReference type="Proteomes" id="UP001626549"/>
    </source>
</evidence>
<dbReference type="InterPro" id="IPR012659">
    <property type="entry name" value="CHP02444"/>
</dbReference>
<dbReference type="NCBIfam" id="TIGR02444">
    <property type="entry name" value="TIGR02444 family protein"/>
    <property type="match status" value="1"/>
</dbReference>
<reference evidence="1 2" key="1">
    <citation type="submission" date="2023-10" db="EMBL/GenBank/DDBJ databases">
        <title>Two novel species belonging to the OM43/NOR5 clade.</title>
        <authorList>
            <person name="Park M."/>
        </authorList>
    </citation>
    <scope>NUCLEOTIDE SEQUENCE [LARGE SCALE GENOMIC DNA]</scope>
    <source>
        <strain evidence="1 2">IMCC45268</strain>
    </source>
</reference>
<evidence type="ECO:0000313" key="1">
    <source>
        <dbReference type="EMBL" id="WOJ97879.1"/>
    </source>
</evidence>
<name>A0ABZ0IH67_9GAMM</name>
<proteinExistence type="predicted"/>
<sequence length="174" mass="20147">MDVREQTNKQEPDSIRSRLWEFAVDVYAQPGVMAACLKAQEQWDIDVNLMLYAVWCAKQKVVLRSDDFQKAESRCQVWREAIILPLRKQRELWRGKPKLSADYEAIKGLELEAERCQLEFLADLFEQDQSDLATLEFEGRIDTSVLEAQLSSLARHYGLLEEVFMEFRVAVAGS</sequence>
<dbReference type="Pfam" id="PF09523">
    <property type="entry name" value="DUF2390"/>
    <property type="match status" value="1"/>
</dbReference>
<organism evidence="1 2">
    <name type="scientific">Congregibacter brevis</name>
    <dbReference type="NCBI Taxonomy" id="3081201"/>
    <lineage>
        <taxon>Bacteria</taxon>
        <taxon>Pseudomonadati</taxon>
        <taxon>Pseudomonadota</taxon>
        <taxon>Gammaproteobacteria</taxon>
        <taxon>Cellvibrionales</taxon>
        <taxon>Halieaceae</taxon>
        <taxon>Congregibacter</taxon>
    </lineage>
</organism>
<protein>
    <submittedName>
        <fullName evidence="1">TIGR02444 family protein</fullName>
    </submittedName>
</protein>
<keyword evidence="2" id="KW-1185">Reference proteome</keyword>
<gene>
    <name evidence="1" type="ORF">R0137_04705</name>
</gene>
<accession>A0ABZ0IH67</accession>
<dbReference type="RefSeq" id="WP_407328956.1">
    <property type="nucleotide sequence ID" value="NZ_CP136865.1"/>
</dbReference>
<dbReference type="Proteomes" id="UP001626549">
    <property type="component" value="Chromosome"/>
</dbReference>